<dbReference type="PROSITE" id="PS52020">
    <property type="entry name" value="CRESS_DNA_REP"/>
    <property type="match status" value="1"/>
</dbReference>
<feature type="region of interest" description="Disordered" evidence="11">
    <location>
        <begin position="375"/>
        <end position="397"/>
    </location>
</feature>
<dbReference type="Proteomes" id="UP001431783">
    <property type="component" value="Unassembled WGS sequence"/>
</dbReference>
<keyword evidence="4" id="KW-0540">Nuclease</keyword>
<dbReference type="EMBL" id="JARQZJ010000008">
    <property type="protein sequence ID" value="KAK9871894.1"/>
    <property type="molecule type" value="Genomic_DNA"/>
</dbReference>
<evidence type="ECO:0000256" key="11">
    <source>
        <dbReference type="SAM" id="MobiDB-lite"/>
    </source>
</evidence>
<evidence type="ECO:0000313" key="13">
    <source>
        <dbReference type="EMBL" id="KAK9871894.1"/>
    </source>
</evidence>
<keyword evidence="6" id="KW-0547">Nucleotide-binding</keyword>
<keyword evidence="7" id="KW-0255">Endonuclease</keyword>
<accession>A0AAW1TMC2</accession>
<dbReference type="GO" id="GO:0016787">
    <property type="term" value="F:hydrolase activity"/>
    <property type="evidence" value="ECO:0007669"/>
    <property type="project" value="UniProtKB-KW"/>
</dbReference>
<evidence type="ECO:0000313" key="14">
    <source>
        <dbReference type="Proteomes" id="UP001431783"/>
    </source>
</evidence>
<keyword evidence="10" id="KW-0238">DNA-binding</keyword>
<dbReference type="GO" id="GO:0006260">
    <property type="term" value="P:DNA replication"/>
    <property type="evidence" value="ECO:0007669"/>
    <property type="project" value="UniProtKB-KW"/>
</dbReference>
<evidence type="ECO:0000256" key="10">
    <source>
        <dbReference type="ARBA" id="ARBA00023125"/>
    </source>
</evidence>
<feature type="domain" description="CRESS-DNA virus Rep endonuclease" evidence="12">
    <location>
        <begin position="3"/>
        <end position="97"/>
    </location>
</feature>
<keyword evidence="1" id="KW-0808">Transferase</keyword>
<evidence type="ECO:0000256" key="5">
    <source>
        <dbReference type="ARBA" id="ARBA00022723"/>
    </source>
</evidence>
<dbReference type="GO" id="GO:0004519">
    <property type="term" value="F:endonuclease activity"/>
    <property type="evidence" value="ECO:0007669"/>
    <property type="project" value="UniProtKB-KW"/>
</dbReference>
<evidence type="ECO:0000259" key="12">
    <source>
        <dbReference type="PROSITE" id="PS52020"/>
    </source>
</evidence>
<evidence type="ECO:0000256" key="1">
    <source>
        <dbReference type="ARBA" id="ARBA00022679"/>
    </source>
</evidence>
<reference evidence="13 14" key="1">
    <citation type="submission" date="2023-03" db="EMBL/GenBank/DDBJ databases">
        <title>Genome insight into feeding habits of ladybird beetles.</title>
        <authorList>
            <person name="Li H.-S."/>
            <person name="Huang Y.-H."/>
            <person name="Pang H."/>
        </authorList>
    </citation>
    <scope>NUCLEOTIDE SEQUENCE [LARGE SCALE GENOMIC DNA]</scope>
    <source>
        <strain evidence="13">SYSU_2023b</strain>
        <tissue evidence="13">Whole body</tissue>
    </source>
</reference>
<keyword evidence="5" id="KW-0479">Metal-binding</keyword>
<gene>
    <name evidence="13" type="ORF">WA026_015143</name>
</gene>
<dbReference type="GO" id="GO:0016779">
    <property type="term" value="F:nucleotidyltransferase activity"/>
    <property type="evidence" value="ECO:0007669"/>
    <property type="project" value="UniProtKB-KW"/>
</dbReference>
<evidence type="ECO:0000256" key="3">
    <source>
        <dbReference type="ARBA" id="ARBA00022705"/>
    </source>
</evidence>
<keyword evidence="14" id="KW-1185">Reference proteome</keyword>
<proteinExistence type="predicted"/>
<dbReference type="InterPro" id="IPR049912">
    <property type="entry name" value="CRESS_DNA_REP"/>
</dbReference>
<evidence type="ECO:0000256" key="2">
    <source>
        <dbReference type="ARBA" id="ARBA00022695"/>
    </source>
</evidence>
<dbReference type="AlphaFoldDB" id="A0AAW1TMC2"/>
<dbReference type="GO" id="GO:0000166">
    <property type="term" value="F:nucleotide binding"/>
    <property type="evidence" value="ECO:0007669"/>
    <property type="project" value="UniProtKB-KW"/>
</dbReference>
<dbReference type="Gene3D" id="3.40.1310.20">
    <property type="match status" value="1"/>
</dbReference>
<evidence type="ECO:0000256" key="6">
    <source>
        <dbReference type="ARBA" id="ARBA00022741"/>
    </source>
</evidence>
<keyword evidence="3" id="KW-0235">DNA replication</keyword>
<keyword evidence="2" id="KW-0548">Nucleotidyltransferase</keyword>
<keyword evidence="9" id="KW-0190">Covalent protein-DNA linkage</keyword>
<dbReference type="GO" id="GO:0003677">
    <property type="term" value="F:DNA binding"/>
    <property type="evidence" value="ECO:0007669"/>
    <property type="project" value="UniProtKB-KW"/>
</dbReference>
<sequence length="397" mass="46447">MSNNKSRNLTTYIANMDKWEEKYQTHVSWYIGQEEEGERRRKHIQLMFGFNNPRTLAATQKLLQDANIQRVYDTMATLKYCTDENKRSGELYTFGEVPQFQQKKNPNLIQEALEMETYEEAMEHVEKSDTFYYISHQKQLQLYFTQKFDQSDKALYSQQKFTNKEGYKHLFNKTIIFIGPTGIGKTQYALAHFTNPLHVKDREDWGRYSPNQTDGIVLNDLDFKQWSPLTFLKNLDMETAITQQVKYCFIRIKAGTPKIICCNDEKLLWPTGMHPETKASCLRRVKIIHMHHKLWQYSKPSHDLTPEEKEAVEDAINDLRGEVEHIGETLPPRHNPQTSFLAYNICKENAPNNTQEEILRSNSCYEYISNRSPSPCSCTDGLHEQSQTPITEEDTTN</sequence>
<evidence type="ECO:0000256" key="4">
    <source>
        <dbReference type="ARBA" id="ARBA00022722"/>
    </source>
</evidence>
<organism evidence="13 14">
    <name type="scientific">Henosepilachna vigintioctopunctata</name>
    <dbReference type="NCBI Taxonomy" id="420089"/>
    <lineage>
        <taxon>Eukaryota</taxon>
        <taxon>Metazoa</taxon>
        <taxon>Ecdysozoa</taxon>
        <taxon>Arthropoda</taxon>
        <taxon>Hexapoda</taxon>
        <taxon>Insecta</taxon>
        <taxon>Pterygota</taxon>
        <taxon>Neoptera</taxon>
        <taxon>Endopterygota</taxon>
        <taxon>Coleoptera</taxon>
        <taxon>Polyphaga</taxon>
        <taxon>Cucujiformia</taxon>
        <taxon>Coccinelloidea</taxon>
        <taxon>Coccinellidae</taxon>
        <taxon>Epilachninae</taxon>
        <taxon>Epilachnini</taxon>
        <taxon>Henosepilachna</taxon>
    </lineage>
</organism>
<keyword evidence="8" id="KW-0378">Hydrolase</keyword>
<dbReference type="GO" id="GO:0046872">
    <property type="term" value="F:metal ion binding"/>
    <property type="evidence" value="ECO:0007669"/>
    <property type="project" value="UniProtKB-KW"/>
</dbReference>
<protein>
    <recommendedName>
        <fullName evidence="12">CRESS-DNA virus Rep endonuclease domain-containing protein</fullName>
    </recommendedName>
</protein>
<evidence type="ECO:0000256" key="7">
    <source>
        <dbReference type="ARBA" id="ARBA00022759"/>
    </source>
</evidence>
<comment type="caution">
    <text evidence="13">The sequence shown here is derived from an EMBL/GenBank/DDBJ whole genome shotgun (WGS) entry which is preliminary data.</text>
</comment>
<name>A0AAW1TMC2_9CUCU</name>
<evidence type="ECO:0000256" key="9">
    <source>
        <dbReference type="ARBA" id="ARBA00023124"/>
    </source>
</evidence>
<evidence type="ECO:0000256" key="8">
    <source>
        <dbReference type="ARBA" id="ARBA00022801"/>
    </source>
</evidence>